<dbReference type="RefSeq" id="WP_072639345.1">
    <property type="nucleotide sequence ID" value="NZ_CP018228.1"/>
</dbReference>
<dbReference type="AlphaFoldDB" id="A0A1L3ZBG9"/>
<name>A0A1L3ZBG9_RHILE</name>
<gene>
    <name evidence="1" type="ORF">BMW22_15865</name>
</gene>
<evidence type="ECO:0000313" key="2">
    <source>
        <dbReference type="Proteomes" id="UP000183050"/>
    </source>
</evidence>
<organism evidence="1 2">
    <name type="scientific">Rhizobium leguminosarum</name>
    <dbReference type="NCBI Taxonomy" id="384"/>
    <lineage>
        <taxon>Bacteria</taxon>
        <taxon>Pseudomonadati</taxon>
        <taxon>Pseudomonadota</taxon>
        <taxon>Alphaproteobacteria</taxon>
        <taxon>Hyphomicrobiales</taxon>
        <taxon>Rhizobiaceae</taxon>
        <taxon>Rhizobium/Agrobacterium group</taxon>
        <taxon>Rhizobium</taxon>
    </lineage>
</organism>
<accession>A0A1L3ZBG9</accession>
<proteinExistence type="predicted"/>
<protein>
    <submittedName>
        <fullName evidence="1">Uncharacterized protein</fullName>
    </submittedName>
</protein>
<dbReference type="Proteomes" id="UP000183050">
    <property type="component" value="Chromosome"/>
</dbReference>
<reference evidence="1 2" key="1">
    <citation type="submission" date="2016-11" db="EMBL/GenBank/DDBJ databases">
        <title>Rhizobium leguminosarum bv. viciae strain Vaf12 isolated from Vavilovia formosa root nodules from Russia, Dagestan.</title>
        <authorList>
            <person name="Kimeklis A."/>
        </authorList>
    </citation>
    <scope>NUCLEOTIDE SEQUENCE [LARGE SCALE GENOMIC DNA]</scope>
    <source>
        <strain evidence="1 2">Vaf-108</strain>
    </source>
</reference>
<sequence>MSNAHIDHMEAAVRSLKAQFSVLHGKQSDNEEVVREFAVEMLKELSGLVSAAGGDPGYINTFADSIGDEVDRCFYSAKNPIPADVFKPRAGLLKLIVKGASMR</sequence>
<dbReference type="EMBL" id="CP018228">
    <property type="protein sequence ID" value="API52900.1"/>
    <property type="molecule type" value="Genomic_DNA"/>
</dbReference>
<evidence type="ECO:0000313" key="1">
    <source>
        <dbReference type="EMBL" id="API52900.1"/>
    </source>
</evidence>